<evidence type="ECO:0000313" key="2">
    <source>
        <dbReference type="Proteomes" id="UP000092503"/>
    </source>
</evidence>
<protein>
    <submittedName>
        <fullName evidence="1">Uncharacterized protein</fullName>
    </submittedName>
</protein>
<sequence>MTWAAKHGAGSRQVCDEGAQEPQWLRCLPSRSTGRASQPAVQSCS</sequence>
<gene>
    <name evidence="1" type="ORF">XBLMG947_0839</name>
</gene>
<accession>A0A1C3NI56</accession>
<dbReference type="STRING" id="56449.XBLMG947_0839"/>
<reference evidence="1 2" key="1">
    <citation type="submission" date="2016-06" db="EMBL/GenBank/DDBJ databases">
        <authorList>
            <person name="Kjaerup R.B."/>
            <person name="Dalgaard T.S."/>
            <person name="Juul-Madsen H.R."/>
        </authorList>
    </citation>
    <scope>NUCLEOTIDE SEQUENCE [LARGE SCALE GENOMIC DNA]</scope>
    <source>
        <strain evidence="1">LMG947</strain>
    </source>
</reference>
<evidence type="ECO:0000313" key="1">
    <source>
        <dbReference type="EMBL" id="SBV50063.1"/>
    </source>
</evidence>
<proteinExistence type="predicted"/>
<dbReference type="AlphaFoldDB" id="A0A1C3NI56"/>
<dbReference type="EMBL" id="FLTX01000011">
    <property type="protein sequence ID" value="SBV50063.1"/>
    <property type="molecule type" value="Genomic_DNA"/>
</dbReference>
<organism evidence="1 2">
    <name type="scientific">Xanthomonas bromi</name>
    <dbReference type="NCBI Taxonomy" id="56449"/>
    <lineage>
        <taxon>Bacteria</taxon>
        <taxon>Pseudomonadati</taxon>
        <taxon>Pseudomonadota</taxon>
        <taxon>Gammaproteobacteria</taxon>
        <taxon>Lysobacterales</taxon>
        <taxon>Lysobacteraceae</taxon>
        <taxon>Xanthomonas</taxon>
    </lineage>
</organism>
<dbReference type="Proteomes" id="UP000092503">
    <property type="component" value="Unassembled WGS sequence"/>
</dbReference>
<name>A0A1C3NI56_9XANT</name>